<evidence type="ECO:0000313" key="1">
    <source>
        <dbReference type="EMBL" id="EQD54153.1"/>
    </source>
</evidence>
<accession>T1AC18</accession>
<reference evidence="1" key="1">
    <citation type="submission" date="2013-08" db="EMBL/GenBank/DDBJ databases">
        <authorList>
            <person name="Mendez C."/>
            <person name="Richter M."/>
            <person name="Ferrer M."/>
            <person name="Sanchez J."/>
        </authorList>
    </citation>
    <scope>NUCLEOTIDE SEQUENCE</scope>
</reference>
<feature type="non-terminal residue" evidence="1">
    <location>
        <position position="215"/>
    </location>
</feature>
<gene>
    <name evidence="1" type="ORF">B2A_06104</name>
</gene>
<dbReference type="AlphaFoldDB" id="T1AC18"/>
<organism evidence="1">
    <name type="scientific">mine drainage metagenome</name>
    <dbReference type="NCBI Taxonomy" id="410659"/>
    <lineage>
        <taxon>unclassified sequences</taxon>
        <taxon>metagenomes</taxon>
        <taxon>ecological metagenomes</taxon>
    </lineage>
</organism>
<protein>
    <submittedName>
        <fullName evidence="1">TonB-dependent receptor</fullName>
    </submittedName>
</protein>
<comment type="caution">
    <text evidence="1">The sequence shown here is derived from an EMBL/GenBank/DDBJ whole genome shotgun (WGS) entry which is preliminary data.</text>
</comment>
<dbReference type="SUPFAM" id="SSF56935">
    <property type="entry name" value="Porins"/>
    <property type="match status" value="1"/>
</dbReference>
<proteinExistence type="predicted"/>
<dbReference type="EMBL" id="AUZZ01004289">
    <property type="protein sequence ID" value="EQD54153.1"/>
    <property type="molecule type" value="Genomic_DNA"/>
</dbReference>
<reference evidence="1" key="2">
    <citation type="journal article" date="2014" name="ISME J.">
        <title>Microbial stratification in low pH oxic and suboxic macroscopic growths along an acid mine drainage.</title>
        <authorList>
            <person name="Mendez-Garcia C."/>
            <person name="Mesa V."/>
            <person name="Sprenger R.R."/>
            <person name="Richter M."/>
            <person name="Diez M.S."/>
            <person name="Solano J."/>
            <person name="Bargiela R."/>
            <person name="Golyshina O.V."/>
            <person name="Manteca A."/>
            <person name="Ramos J.L."/>
            <person name="Gallego J.R."/>
            <person name="Llorente I."/>
            <person name="Martins Dos Santos V.A."/>
            <person name="Jensen O.N."/>
            <person name="Pelaez A.I."/>
            <person name="Sanchez J."/>
            <person name="Ferrer M."/>
        </authorList>
    </citation>
    <scope>NUCLEOTIDE SEQUENCE</scope>
</reference>
<name>T1AC18_9ZZZZ</name>
<feature type="non-terminal residue" evidence="1">
    <location>
        <position position="1"/>
    </location>
</feature>
<sequence>ANYFVPLSSACPDGGQPNPYRSPAGEGACVPPGSPSINNYAIAGHAINPVTFQGARVEALYKINDDWNVLISQMYQNMDAQGVFYDQPTSSDGRPLAPLDVTLFNNSNDKDRFENTAWTVHGKIGPLRAVYTGGYLVRNVDQVGDYTNYARGVYADYYQCYGPGTGYNNNLKSTCFSPSSTWSSVERNTHLQNEFRLSTPSSWRLRGIVGVYADD</sequence>
<keyword evidence="1" id="KW-0675">Receptor</keyword>